<organism evidence="2 3">
    <name type="scientific">Pseudacidovorax intermedius</name>
    <dbReference type="NCBI Taxonomy" id="433924"/>
    <lineage>
        <taxon>Bacteria</taxon>
        <taxon>Pseudomonadati</taxon>
        <taxon>Pseudomonadota</taxon>
        <taxon>Betaproteobacteria</taxon>
        <taxon>Burkholderiales</taxon>
        <taxon>Comamonadaceae</taxon>
        <taxon>Pseudacidovorax</taxon>
    </lineage>
</organism>
<dbReference type="EMBL" id="QQAV01000006">
    <property type="protein sequence ID" value="RDI23348.1"/>
    <property type="molecule type" value="Genomic_DNA"/>
</dbReference>
<dbReference type="Proteomes" id="UP000255265">
    <property type="component" value="Unassembled WGS sequence"/>
</dbReference>
<comment type="caution">
    <text evidence="2">The sequence shown here is derived from an EMBL/GenBank/DDBJ whole genome shotgun (WGS) entry which is preliminary data.</text>
</comment>
<sequence length="130" mass="12948">MGSSSAFAAAPAANAAISNQASASYLDTNGNPQLAASNVVVTAVQQVGSFTLGAQATTSGPLYGANTKAGAAGAVIYAPHVLSNTGNGSDSFNISVAGSANHNIAIWSPRPPGSHRKWPTCSRPVPMRPA</sequence>
<evidence type="ECO:0000313" key="2">
    <source>
        <dbReference type="EMBL" id="RDI23348.1"/>
    </source>
</evidence>
<proteinExistence type="predicted"/>
<gene>
    <name evidence="2" type="ORF">DFR41_10652</name>
</gene>
<keyword evidence="3" id="KW-1185">Reference proteome</keyword>
<name>A0A370FHE7_9BURK</name>
<dbReference type="OrthoDB" id="28777at2"/>
<reference evidence="2 3" key="1">
    <citation type="submission" date="2018-07" db="EMBL/GenBank/DDBJ databases">
        <title>Genomic Encyclopedia of Type Strains, Phase IV (KMG-IV): sequencing the most valuable type-strain genomes for metagenomic binning, comparative biology and taxonomic classification.</title>
        <authorList>
            <person name="Goeker M."/>
        </authorList>
    </citation>
    <scope>NUCLEOTIDE SEQUENCE [LARGE SCALE GENOMIC DNA]</scope>
    <source>
        <strain evidence="2 3">DSM 21352</strain>
    </source>
</reference>
<protein>
    <submittedName>
        <fullName evidence="2">Uncharacterized protein</fullName>
    </submittedName>
</protein>
<accession>A0A370FHE7</accession>
<feature type="region of interest" description="Disordered" evidence="1">
    <location>
        <begin position="111"/>
        <end position="130"/>
    </location>
</feature>
<dbReference type="AlphaFoldDB" id="A0A370FHE7"/>
<evidence type="ECO:0000256" key="1">
    <source>
        <dbReference type="SAM" id="MobiDB-lite"/>
    </source>
</evidence>
<evidence type="ECO:0000313" key="3">
    <source>
        <dbReference type="Proteomes" id="UP000255265"/>
    </source>
</evidence>
<dbReference type="RefSeq" id="WP_114803421.1">
    <property type="nucleotide sequence ID" value="NZ_QQAV01000006.1"/>
</dbReference>